<evidence type="ECO:0000313" key="5">
    <source>
        <dbReference type="Proteomes" id="UP001283361"/>
    </source>
</evidence>
<proteinExistence type="predicted"/>
<dbReference type="InterPro" id="IPR013783">
    <property type="entry name" value="Ig-like_fold"/>
</dbReference>
<keyword evidence="5" id="KW-1185">Reference proteome</keyword>
<feature type="transmembrane region" description="Helical" evidence="2">
    <location>
        <begin position="334"/>
        <end position="354"/>
    </location>
</feature>
<feature type="compositionally biased region" description="Pro residues" evidence="1">
    <location>
        <begin position="1"/>
        <end position="10"/>
    </location>
</feature>
<keyword evidence="2" id="KW-1133">Transmembrane helix</keyword>
<dbReference type="Proteomes" id="UP001283361">
    <property type="component" value="Unassembled WGS sequence"/>
</dbReference>
<evidence type="ECO:0000313" key="4">
    <source>
        <dbReference type="EMBL" id="KAK3740576.1"/>
    </source>
</evidence>
<dbReference type="SUPFAM" id="SSF48726">
    <property type="entry name" value="Immunoglobulin"/>
    <property type="match status" value="1"/>
</dbReference>
<dbReference type="InterPro" id="IPR036179">
    <property type="entry name" value="Ig-like_dom_sf"/>
</dbReference>
<evidence type="ECO:0000256" key="1">
    <source>
        <dbReference type="SAM" id="MobiDB-lite"/>
    </source>
</evidence>
<gene>
    <name evidence="4" type="ORF">RRG08_003353</name>
</gene>
<dbReference type="AlphaFoldDB" id="A0AAE1CWD1"/>
<keyword evidence="2" id="KW-0472">Membrane</keyword>
<dbReference type="InterPro" id="IPR007110">
    <property type="entry name" value="Ig-like_dom"/>
</dbReference>
<evidence type="ECO:0000256" key="2">
    <source>
        <dbReference type="SAM" id="Phobius"/>
    </source>
</evidence>
<dbReference type="SMART" id="SM00409">
    <property type="entry name" value="IG"/>
    <property type="match status" value="1"/>
</dbReference>
<feature type="region of interest" description="Disordered" evidence="1">
    <location>
        <begin position="1"/>
        <end position="27"/>
    </location>
</feature>
<evidence type="ECO:0000259" key="3">
    <source>
        <dbReference type="PROSITE" id="PS50835"/>
    </source>
</evidence>
<feature type="domain" description="Ig-like" evidence="3">
    <location>
        <begin position="43"/>
        <end position="170"/>
    </location>
</feature>
<dbReference type="EMBL" id="JAWDGP010006466">
    <property type="protein sequence ID" value="KAK3740576.1"/>
    <property type="molecule type" value="Genomic_DNA"/>
</dbReference>
<keyword evidence="2" id="KW-0812">Transmembrane</keyword>
<protein>
    <recommendedName>
        <fullName evidence="3">Ig-like domain-containing protein</fullName>
    </recommendedName>
</protein>
<dbReference type="PROSITE" id="PS50835">
    <property type="entry name" value="IG_LIKE"/>
    <property type="match status" value="1"/>
</dbReference>
<dbReference type="Gene3D" id="2.60.40.10">
    <property type="entry name" value="Immunoglobulins"/>
    <property type="match status" value="1"/>
</dbReference>
<accession>A0AAE1CWD1</accession>
<comment type="caution">
    <text evidence="4">The sequence shown here is derived from an EMBL/GenBank/DDBJ whole genome shotgun (WGS) entry which is preliminary data.</text>
</comment>
<organism evidence="4 5">
    <name type="scientific">Elysia crispata</name>
    <name type="common">lettuce slug</name>
    <dbReference type="NCBI Taxonomy" id="231223"/>
    <lineage>
        <taxon>Eukaryota</taxon>
        <taxon>Metazoa</taxon>
        <taxon>Spiralia</taxon>
        <taxon>Lophotrochozoa</taxon>
        <taxon>Mollusca</taxon>
        <taxon>Gastropoda</taxon>
        <taxon>Heterobranchia</taxon>
        <taxon>Euthyneura</taxon>
        <taxon>Panpulmonata</taxon>
        <taxon>Sacoglossa</taxon>
        <taxon>Placobranchoidea</taxon>
        <taxon>Plakobranchidae</taxon>
        <taxon>Elysia</taxon>
    </lineage>
</organism>
<name>A0AAE1CWD1_9GAST</name>
<dbReference type="InterPro" id="IPR003599">
    <property type="entry name" value="Ig_sub"/>
</dbReference>
<sequence>MSSSPPPPPHKSGGTSGSEPIQRKTATRSNTIRFAERYYTSQPEVWFITTGEVKAPLTTQDVRGHMHRSATLRCMLAKHNKDWYVINWHRINLIGDPVLLVRLPVRTKIPEWGPQLSPDIQSRIRPIITVEKHHVEFNIKLTNLTCEDDGHYSCSAVTNQGEIISTAKLTVKAKPQSPIVTSILTPHGKGSSLILECKADVGLPPRLLYWYVRPPGDFFTRVDDDHDIPQEVHGCRYSRTRTVDVTALRSPPGTNFRCAYPGNIDKPGMFNDYIVEDNIDIAGNPAMQEVREEPKLGAVCTGMECSDLEIPSDDSPGGPTDTSPIIPCPSTRPAILIFIVCFFHWLCCGSFILWSRL</sequence>
<reference evidence="4" key="1">
    <citation type="journal article" date="2023" name="G3 (Bethesda)">
        <title>A reference genome for the long-term kleptoplast-retaining sea slug Elysia crispata morphotype clarki.</title>
        <authorList>
            <person name="Eastman K.E."/>
            <person name="Pendleton A.L."/>
            <person name="Shaikh M.A."/>
            <person name="Suttiyut T."/>
            <person name="Ogas R."/>
            <person name="Tomko P."/>
            <person name="Gavelis G."/>
            <person name="Widhalm J.R."/>
            <person name="Wisecaver J.H."/>
        </authorList>
    </citation>
    <scope>NUCLEOTIDE SEQUENCE</scope>
    <source>
        <strain evidence="4">ECLA1</strain>
    </source>
</reference>